<comment type="caution">
    <text evidence="1">The sequence shown here is derived from an EMBL/GenBank/DDBJ whole genome shotgun (WGS) entry which is preliminary data.</text>
</comment>
<dbReference type="AlphaFoldDB" id="A0A6B3N466"/>
<sequence>MLYISLYNSSASTQSRYSCQKKAEDRRQRAEGLWFAKLLGLLLSPFRPQGRGLYPQEVKLKVNASAFYPLPSAFQGKSLGNLSG</sequence>
<name>A0A6B3N466_9CYAN</name>
<dbReference type="EMBL" id="JAAHFQ010000143">
    <property type="protein sequence ID" value="NER27869.1"/>
    <property type="molecule type" value="Genomic_DNA"/>
</dbReference>
<accession>A0A6B3N466</accession>
<protein>
    <submittedName>
        <fullName evidence="1">Uncharacterized protein</fullName>
    </submittedName>
</protein>
<organism evidence="1">
    <name type="scientific">Symploca sp. SIO1C4</name>
    <dbReference type="NCBI Taxonomy" id="2607765"/>
    <lineage>
        <taxon>Bacteria</taxon>
        <taxon>Bacillati</taxon>
        <taxon>Cyanobacteriota</taxon>
        <taxon>Cyanophyceae</taxon>
        <taxon>Coleofasciculales</taxon>
        <taxon>Coleofasciculaceae</taxon>
        <taxon>Symploca</taxon>
    </lineage>
</organism>
<evidence type="ECO:0000313" key="1">
    <source>
        <dbReference type="EMBL" id="NER27869.1"/>
    </source>
</evidence>
<gene>
    <name evidence="1" type="ORF">F6J89_09600</name>
</gene>
<proteinExistence type="predicted"/>
<reference evidence="1" key="1">
    <citation type="submission" date="2019-11" db="EMBL/GenBank/DDBJ databases">
        <title>Genomic insights into an expanded diversity of filamentous marine cyanobacteria reveals the extraordinary biosynthetic potential of Moorea and Okeania.</title>
        <authorList>
            <person name="Ferreira Leao T."/>
            <person name="Wang M."/>
            <person name="Moss N."/>
            <person name="Da Silva R."/>
            <person name="Sanders J."/>
            <person name="Nurk S."/>
            <person name="Gurevich A."/>
            <person name="Humphrey G."/>
            <person name="Reher R."/>
            <person name="Zhu Q."/>
            <person name="Belda-Ferre P."/>
            <person name="Glukhov E."/>
            <person name="Rex R."/>
            <person name="Dorrestein P.C."/>
            <person name="Knight R."/>
            <person name="Pevzner P."/>
            <person name="Gerwick W.H."/>
            <person name="Gerwick L."/>
        </authorList>
    </citation>
    <scope>NUCLEOTIDE SEQUENCE</scope>
    <source>
        <strain evidence="1">SIO1C4</strain>
    </source>
</reference>